<feature type="signal peptide" evidence="3">
    <location>
        <begin position="1"/>
        <end position="23"/>
    </location>
</feature>
<protein>
    <recommendedName>
        <fullName evidence="4">Cytochrome c-552/4 domain-containing protein</fullName>
    </recommendedName>
</protein>
<evidence type="ECO:0000313" key="6">
    <source>
        <dbReference type="Proteomes" id="UP000009047"/>
    </source>
</evidence>
<dbReference type="Gene3D" id="1.10.780.10">
    <property type="entry name" value="Hydroxylamine Oxidoreductase, Chain A, domain 1"/>
    <property type="match status" value="1"/>
</dbReference>
<dbReference type="STRING" id="644282.Deba_1630"/>
<accession>E1QHF5</accession>
<dbReference type="Pfam" id="PF13447">
    <property type="entry name" value="Multi-haem_cyto"/>
    <property type="match status" value="1"/>
</dbReference>
<dbReference type="KEGG" id="dbr:Deba_1630"/>
<feature type="region of interest" description="Disordered" evidence="2">
    <location>
        <begin position="447"/>
        <end position="466"/>
    </location>
</feature>
<dbReference type="HOGENOM" id="CLU_017567_0_0_7"/>
<reference evidence="5 6" key="1">
    <citation type="journal article" date="2010" name="Stand. Genomic Sci.">
        <title>Complete genome sequence of Desulfarculus baarsii type strain (2st14).</title>
        <authorList>
            <person name="Sun H."/>
            <person name="Spring S."/>
            <person name="Lapidus A."/>
            <person name="Davenport K."/>
            <person name="Del Rio T.G."/>
            <person name="Tice H."/>
            <person name="Nolan M."/>
            <person name="Copeland A."/>
            <person name="Cheng J.F."/>
            <person name="Lucas S."/>
            <person name="Tapia R."/>
            <person name="Goodwin L."/>
            <person name="Pitluck S."/>
            <person name="Ivanova N."/>
            <person name="Pagani I."/>
            <person name="Mavromatis K."/>
            <person name="Ovchinnikova G."/>
            <person name="Pati A."/>
            <person name="Chen A."/>
            <person name="Palaniappan K."/>
            <person name="Hauser L."/>
            <person name="Chang Y.J."/>
            <person name="Jeffries C.D."/>
            <person name="Detter J.C."/>
            <person name="Han C."/>
            <person name="Rohde M."/>
            <person name="Brambilla E."/>
            <person name="Goker M."/>
            <person name="Woyke T."/>
            <person name="Bristow J."/>
            <person name="Eisen J.A."/>
            <person name="Markowitz V."/>
            <person name="Hugenholtz P."/>
            <person name="Kyrpides N.C."/>
            <person name="Klenk H.P."/>
            <person name="Land M."/>
        </authorList>
    </citation>
    <scope>NUCLEOTIDE SEQUENCE [LARGE SCALE GENOMIC DNA]</scope>
    <source>
        <strain evidence="6">ATCC 33931 / DSM 2075 / LMG 7858 / VKM B-1802 / 2st14</strain>
    </source>
</reference>
<dbReference type="InterPro" id="IPR023155">
    <property type="entry name" value="Cyt_c-552/4"/>
</dbReference>
<organism evidence="5 6">
    <name type="scientific">Desulfarculus baarsii (strain ATCC 33931 / DSM 2075 / LMG 7858 / VKM B-1802 / 2st14)</name>
    <dbReference type="NCBI Taxonomy" id="644282"/>
    <lineage>
        <taxon>Bacteria</taxon>
        <taxon>Pseudomonadati</taxon>
        <taxon>Thermodesulfobacteriota</taxon>
        <taxon>Desulfarculia</taxon>
        <taxon>Desulfarculales</taxon>
        <taxon>Desulfarculaceae</taxon>
        <taxon>Desulfarculus</taxon>
    </lineage>
</organism>
<name>E1QHF5_DESB2</name>
<evidence type="ECO:0000256" key="3">
    <source>
        <dbReference type="SAM" id="SignalP"/>
    </source>
</evidence>
<dbReference type="OrthoDB" id="9814800at2"/>
<dbReference type="PANTHER" id="PTHR35038">
    <property type="entry name" value="DISSIMILATORY SULFITE REDUCTASE SIRA"/>
    <property type="match status" value="1"/>
</dbReference>
<dbReference type="Pfam" id="PF13435">
    <property type="entry name" value="Cytochrome_C554"/>
    <property type="match status" value="1"/>
</dbReference>
<dbReference type="SUPFAM" id="SSF48695">
    <property type="entry name" value="Multiheme cytochromes"/>
    <property type="match status" value="1"/>
</dbReference>
<dbReference type="EMBL" id="CP002085">
    <property type="protein sequence ID" value="ADK84998.1"/>
    <property type="molecule type" value="Genomic_DNA"/>
</dbReference>
<proteinExistence type="predicted"/>
<evidence type="ECO:0000256" key="1">
    <source>
        <dbReference type="ARBA" id="ARBA00022729"/>
    </source>
</evidence>
<dbReference type="InterPro" id="IPR051829">
    <property type="entry name" value="Multiheme_Cytochr_ET"/>
</dbReference>
<feature type="domain" description="Cytochrome c-552/4" evidence="4">
    <location>
        <begin position="122"/>
        <end position="179"/>
    </location>
</feature>
<dbReference type="Proteomes" id="UP000009047">
    <property type="component" value="Chromosome"/>
</dbReference>
<evidence type="ECO:0000259" key="4">
    <source>
        <dbReference type="Pfam" id="PF13435"/>
    </source>
</evidence>
<sequence length="466" mass="52174">MKRLLAWTVALLAAAVLGGAALAANESPNMPKQKEFRIERGLSPQALACIECHKAENPGIFADWAHSRHASAGITCLDCHQADEHDPDVASGHFKQYERADSPWGKSEYRVAIAAAVTPKDCSRCHPDEAKQYAQSKHANTMEIIWKIDPWLNQGQNSDFERANGCFHCHGTVLAIKDGKLDPLTWPNVGVGRVNLDGSKGSCAACHTRHRFSVAEARKPETCGQCHLGPDHPQMEIWEESKHGAIYNGAGTTWNWDAAPGTWTPGVDYRSPTCAACHMSGAGAVLTSHDVTERLSWELQAPLTIRPQDFKAFPAKSDWQDERKKMQQICLQCHAQQWVESHYSQMDGAVLLYNETYYKPALAKLEELFAKNLLPKDAYFRSPLWTEFYELWHHEGRRARMGSAMMAPDYAWWHGFYECKKRYVVFMHEADELIAHNKKAYVAQDFPGAGGSTQKPPQLFGPEAGK</sequence>
<feature type="chain" id="PRO_5003150274" description="Cytochrome c-552/4 domain-containing protein" evidence="3">
    <location>
        <begin position="24"/>
        <end position="466"/>
    </location>
</feature>
<dbReference type="AlphaFoldDB" id="E1QHF5"/>
<dbReference type="InterPro" id="IPR036280">
    <property type="entry name" value="Multihaem_cyt_sf"/>
</dbReference>
<dbReference type="Gene3D" id="1.20.850.10">
    <property type="entry name" value="Hydroxylamine Oxidoreductase, Chain A, domain 2"/>
    <property type="match status" value="1"/>
</dbReference>
<keyword evidence="6" id="KW-1185">Reference proteome</keyword>
<evidence type="ECO:0000256" key="2">
    <source>
        <dbReference type="SAM" id="MobiDB-lite"/>
    </source>
</evidence>
<dbReference type="eggNOG" id="COG3303">
    <property type="taxonomic scope" value="Bacteria"/>
</dbReference>
<dbReference type="RefSeq" id="WP_013258451.1">
    <property type="nucleotide sequence ID" value="NC_014365.1"/>
</dbReference>
<gene>
    <name evidence="5" type="ordered locus">Deba_1630</name>
</gene>
<evidence type="ECO:0000313" key="5">
    <source>
        <dbReference type="EMBL" id="ADK84998.1"/>
    </source>
</evidence>
<keyword evidence="1 3" id="KW-0732">Signal</keyword>